<organism evidence="1 2">
    <name type="scientific">Acinetobacter pittii</name>
    <name type="common">Acinetobacter genomosp. 3</name>
    <dbReference type="NCBI Taxonomy" id="48296"/>
    <lineage>
        <taxon>Bacteria</taxon>
        <taxon>Pseudomonadati</taxon>
        <taxon>Pseudomonadota</taxon>
        <taxon>Gammaproteobacteria</taxon>
        <taxon>Moraxellales</taxon>
        <taxon>Moraxellaceae</taxon>
        <taxon>Acinetobacter</taxon>
        <taxon>Acinetobacter calcoaceticus/baumannii complex</taxon>
    </lineage>
</organism>
<sequence>MSFLFFNLVFIIYTILEFVISINDWKCCKCGGYFLVNFYEIKEGDKVYFIFSQLQIGKVINLIYRVGLVVEKTGNILVVKYNNKKYRIENTKVYPFEAPVAFIYNMFWVCGCK</sequence>
<accession>A0AAE8KFF3</accession>
<dbReference type="RefSeq" id="WP_130173909.1">
    <property type="nucleotide sequence ID" value="NZ_SGTH01000007.1"/>
</dbReference>
<gene>
    <name evidence="1" type="ORF">EXD98_15095</name>
</gene>
<evidence type="ECO:0000313" key="1">
    <source>
        <dbReference type="EMBL" id="RZH26513.1"/>
    </source>
</evidence>
<proteinExistence type="predicted"/>
<dbReference type="AlphaFoldDB" id="A0AAE8KFF3"/>
<evidence type="ECO:0000313" key="2">
    <source>
        <dbReference type="Proteomes" id="UP000294065"/>
    </source>
</evidence>
<comment type="caution">
    <text evidence="1">The sequence shown here is derived from an EMBL/GenBank/DDBJ whole genome shotgun (WGS) entry which is preliminary data.</text>
</comment>
<reference evidence="1 2" key="1">
    <citation type="submission" date="2019-02" db="EMBL/GenBank/DDBJ databases">
        <title>The Batch Genome Submission of Acinetobacter spp. strains.</title>
        <authorList>
            <person name="Qin J."/>
            <person name="Hu Y."/>
            <person name="Ye H."/>
            <person name="Wei L."/>
            <person name="Feng Y."/>
            <person name="Zong Z."/>
        </authorList>
    </citation>
    <scope>NUCLEOTIDE SEQUENCE [LARGE SCALE GENOMIC DNA]</scope>
    <source>
        <strain evidence="1 2">WCHAP100012</strain>
    </source>
</reference>
<dbReference type="Proteomes" id="UP000294065">
    <property type="component" value="Unassembled WGS sequence"/>
</dbReference>
<protein>
    <submittedName>
        <fullName evidence="1">Uncharacterized protein</fullName>
    </submittedName>
</protein>
<dbReference type="EMBL" id="SGTH01000007">
    <property type="protein sequence ID" value="RZH26513.1"/>
    <property type="molecule type" value="Genomic_DNA"/>
</dbReference>
<name>A0AAE8KFF3_ACIPI</name>